<proteinExistence type="predicted"/>
<protein>
    <submittedName>
        <fullName evidence="1">Uncharacterized protein</fullName>
    </submittedName>
</protein>
<dbReference type="GO" id="GO:0001228">
    <property type="term" value="F:DNA-binding transcription activator activity, RNA polymerase II-specific"/>
    <property type="evidence" value="ECO:0007669"/>
    <property type="project" value="TreeGrafter"/>
</dbReference>
<name>A0A9P7Y7D4_9HELO</name>
<evidence type="ECO:0000313" key="2">
    <source>
        <dbReference type="Proteomes" id="UP000824998"/>
    </source>
</evidence>
<dbReference type="InterPro" id="IPR053157">
    <property type="entry name" value="Sterol_Uptake_Regulator"/>
</dbReference>
<dbReference type="EMBL" id="MU252068">
    <property type="protein sequence ID" value="KAG9228116.1"/>
    <property type="molecule type" value="Genomic_DNA"/>
</dbReference>
<organism evidence="1 2">
    <name type="scientific">Amylocarpus encephaloides</name>
    <dbReference type="NCBI Taxonomy" id="45428"/>
    <lineage>
        <taxon>Eukaryota</taxon>
        <taxon>Fungi</taxon>
        <taxon>Dikarya</taxon>
        <taxon>Ascomycota</taxon>
        <taxon>Pezizomycotina</taxon>
        <taxon>Leotiomycetes</taxon>
        <taxon>Helotiales</taxon>
        <taxon>Helotiales incertae sedis</taxon>
        <taxon>Amylocarpus</taxon>
    </lineage>
</organism>
<reference evidence="1" key="1">
    <citation type="journal article" date="2021" name="IMA Fungus">
        <title>Genomic characterization of three marine fungi, including Emericellopsis atlantica sp. nov. with signatures of a generalist lifestyle and marine biomass degradation.</title>
        <authorList>
            <person name="Hagestad O.C."/>
            <person name="Hou L."/>
            <person name="Andersen J.H."/>
            <person name="Hansen E.H."/>
            <person name="Altermark B."/>
            <person name="Li C."/>
            <person name="Kuhnert E."/>
            <person name="Cox R.J."/>
            <person name="Crous P.W."/>
            <person name="Spatafora J.W."/>
            <person name="Lail K."/>
            <person name="Amirebrahimi M."/>
            <person name="Lipzen A."/>
            <person name="Pangilinan J."/>
            <person name="Andreopoulos W."/>
            <person name="Hayes R.D."/>
            <person name="Ng V."/>
            <person name="Grigoriev I.V."/>
            <person name="Jackson S.A."/>
            <person name="Sutton T.D.S."/>
            <person name="Dobson A.D.W."/>
            <person name="Rama T."/>
        </authorList>
    </citation>
    <scope>NUCLEOTIDE SEQUENCE</scope>
    <source>
        <strain evidence="1">TRa018bII</strain>
    </source>
</reference>
<dbReference type="OrthoDB" id="5386330at2759"/>
<dbReference type="Proteomes" id="UP000824998">
    <property type="component" value="Unassembled WGS sequence"/>
</dbReference>
<comment type="caution">
    <text evidence="1">The sequence shown here is derived from an EMBL/GenBank/DDBJ whole genome shotgun (WGS) entry which is preliminary data.</text>
</comment>
<gene>
    <name evidence="1" type="ORF">BJ875DRAFT_435881</name>
</gene>
<accession>A0A9P7Y7D4</accession>
<dbReference type="AlphaFoldDB" id="A0A9P7Y7D4"/>
<dbReference type="PANTHER" id="PTHR47784:SF5">
    <property type="entry name" value="STEROL UPTAKE CONTROL PROTEIN 2"/>
    <property type="match status" value="1"/>
</dbReference>
<sequence length="291" mass="32716">MPLPPLAVEDLEPLHHFITHAYATLGIRPESQRIWLDCVVLLGFKNPLVLQGHLSISALHLATLLPAQSQTCVAHALTQYDRKLATFRVALQNANSENYKAIYNFSYITVIHALAIAQVQKPEDPAGGLLGCMHLVQGVMVVLVPFLSELYSSEFGPMLRPDIFESDDVLPRCFQRGQNNATENALDLLHHLVCKAHADTVGEPYVHYMLCWHALLSSGFLQDLSRKDPVSMILLAHFAAVLSLKSKAENWFVARWSIHIFDAVESRLEPNLKEWLDWPRAVMEQGRIVLN</sequence>
<keyword evidence="2" id="KW-1185">Reference proteome</keyword>
<evidence type="ECO:0000313" key="1">
    <source>
        <dbReference type="EMBL" id="KAG9228116.1"/>
    </source>
</evidence>
<dbReference type="PANTHER" id="PTHR47784">
    <property type="entry name" value="STEROL UPTAKE CONTROL PROTEIN 2"/>
    <property type="match status" value="1"/>
</dbReference>